<comment type="caution">
    <text evidence="1">The sequence shown here is derived from an EMBL/GenBank/DDBJ whole genome shotgun (WGS) entry which is preliminary data.</text>
</comment>
<reference evidence="1" key="1">
    <citation type="submission" date="2021-06" db="EMBL/GenBank/DDBJ databases">
        <authorList>
            <person name="Kallberg Y."/>
            <person name="Tangrot J."/>
            <person name="Rosling A."/>
        </authorList>
    </citation>
    <scope>NUCLEOTIDE SEQUENCE</scope>
    <source>
        <strain evidence="1">BR232B</strain>
    </source>
</reference>
<keyword evidence="2" id="KW-1185">Reference proteome</keyword>
<dbReference type="Proteomes" id="UP000789739">
    <property type="component" value="Unassembled WGS sequence"/>
</dbReference>
<proteinExistence type="predicted"/>
<gene>
    <name evidence="1" type="ORF">PBRASI_LOCUS3543</name>
</gene>
<evidence type="ECO:0000313" key="1">
    <source>
        <dbReference type="EMBL" id="CAG8519394.1"/>
    </source>
</evidence>
<dbReference type="EMBL" id="CAJVPI010000325">
    <property type="protein sequence ID" value="CAG8519394.1"/>
    <property type="molecule type" value="Genomic_DNA"/>
</dbReference>
<sequence>MAQATHYLSTYGSRYGESKPVKVSFGGDDLNLEPDCSVDRTFGPTARNPLKVVVRGIPTHPKYVNEVLDAVICVLEALAVSILKYLQTSTGYEAACLNVNNHASDNHGEEVDEGFTKARCSNCSSTSSNGAV</sequence>
<protein>
    <submittedName>
        <fullName evidence="1">5588_t:CDS:1</fullName>
    </submittedName>
</protein>
<evidence type="ECO:0000313" key="2">
    <source>
        <dbReference type="Proteomes" id="UP000789739"/>
    </source>
</evidence>
<name>A0A9N9F958_9GLOM</name>
<dbReference type="AlphaFoldDB" id="A0A9N9F958"/>
<accession>A0A9N9F958</accession>
<organism evidence="1 2">
    <name type="scientific">Paraglomus brasilianum</name>
    <dbReference type="NCBI Taxonomy" id="144538"/>
    <lineage>
        <taxon>Eukaryota</taxon>
        <taxon>Fungi</taxon>
        <taxon>Fungi incertae sedis</taxon>
        <taxon>Mucoromycota</taxon>
        <taxon>Glomeromycotina</taxon>
        <taxon>Glomeromycetes</taxon>
        <taxon>Paraglomerales</taxon>
        <taxon>Paraglomeraceae</taxon>
        <taxon>Paraglomus</taxon>
    </lineage>
</organism>